<evidence type="ECO:0000256" key="6">
    <source>
        <dbReference type="SAM" id="MobiDB-lite"/>
    </source>
</evidence>
<keyword evidence="10" id="KW-1185">Reference proteome</keyword>
<dbReference type="Pfam" id="PF07690">
    <property type="entry name" value="MFS_1"/>
    <property type="match status" value="1"/>
</dbReference>
<dbReference type="SUPFAM" id="SSF103473">
    <property type="entry name" value="MFS general substrate transporter"/>
    <property type="match status" value="1"/>
</dbReference>
<feature type="transmembrane region" description="Helical" evidence="7">
    <location>
        <begin position="402"/>
        <end position="420"/>
    </location>
</feature>
<dbReference type="Gene3D" id="1.20.1250.20">
    <property type="entry name" value="MFS general substrate transporter like domains"/>
    <property type="match status" value="1"/>
</dbReference>
<keyword evidence="3 7" id="KW-0812">Transmembrane</keyword>
<evidence type="ECO:0000256" key="2">
    <source>
        <dbReference type="ARBA" id="ARBA00022475"/>
    </source>
</evidence>
<sequence length="650" mass="66311">MGEELLGLFRDTMRNAPEGLSLAFAYFTAPVDDEIPAELRGRPVAAIAGMFDGPAAEADELLAGIRAASPVLDAFETTTYAAFNSSLDDPPGYRNWWTAEHLADLTPEAVRTIHARAADLPGEPAQLFIVAWGGAMSRVGDEHSPLRARRPGFVVHPLLLWSDPADDERNIAHGRAYRDDLRSLATGDAYLNFLGDEGGGPPRGAVRRGEPPPPDGDQGRLGSRERVLGQPEHPPRDTRRRGMTRDLRVLAGIVGVSAAADLLVFVALTLHVHGEGSGPWALAALVATTMVPQVLFAPVGGVLADRCEATRVLAFATAAQAAVALALATTPGLGAILALSALLAAGNALAQPAEFALVGPAARGRGLTRANGLVETSRYVGFAVGPLIAGVVALGGSLAPPMLIAAAGLAAIAGGGPILLRVRRPPQPATGGTQDRAREGVRHLATDPVLRPVVGAAVAALLVVSVAITAEVVYLVDTVGAQPAVYGVVLACWTLGMAAGALGLAGRIPARHQPWAALVALAIQGVGMAGQTVWAVVPAAVAGYLIGGVGHGVKNTLVRAVIQRRVPDTVHGRAFAAYNAARNAAELTATTLAGVLVAAVGARGALAIAGAVPIVAATAGLVALRRAHDRDAPSAARVAGSGDAVVAAEA</sequence>
<reference evidence="10" key="1">
    <citation type="submission" date="2021-11" db="EMBL/GenBank/DDBJ databases">
        <title>Cultivation dependent microbiological survey of springs from the worlds oldest radium mine currently devoted to the extraction of radon-saturated water.</title>
        <authorList>
            <person name="Kapinusova G."/>
            <person name="Smrhova T."/>
            <person name="Strejcek M."/>
            <person name="Suman J."/>
            <person name="Jani K."/>
            <person name="Pajer P."/>
            <person name="Uhlik O."/>
        </authorList>
    </citation>
    <scope>NUCLEOTIDE SEQUENCE [LARGE SCALE GENOMIC DNA]</scope>
    <source>
        <strain evidence="10">J379</strain>
    </source>
</reference>
<keyword evidence="2" id="KW-1003">Cell membrane</keyword>
<feature type="transmembrane region" description="Helical" evidence="7">
    <location>
        <begin position="452"/>
        <end position="473"/>
    </location>
</feature>
<organism evidence="9 10">
    <name type="scientific">Svornostia abyssi</name>
    <dbReference type="NCBI Taxonomy" id="2898438"/>
    <lineage>
        <taxon>Bacteria</taxon>
        <taxon>Bacillati</taxon>
        <taxon>Actinomycetota</taxon>
        <taxon>Thermoleophilia</taxon>
        <taxon>Solirubrobacterales</taxon>
        <taxon>Baekduiaceae</taxon>
        <taxon>Svornostia</taxon>
    </lineage>
</organism>
<feature type="compositionally biased region" description="Basic and acidic residues" evidence="6">
    <location>
        <begin position="222"/>
        <end position="237"/>
    </location>
</feature>
<evidence type="ECO:0000256" key="1">
    <source>
        <dbReference type="ARBA" id="ARBA00004651"/>
    </source>
</evidence>
<dbReference type="InterPro" id="IPR011701">
    <property type="entry name" value="MFS"/>
</dbReference>
<comment type="subcellular location">
    <subcellularLocation>
        <location evidence="1">Cell membrane</location>
        <topology evidence="1">Multi-pass membrane protein</topology>
    </subcellularLocation>
</comment>
<feature type="region of interest" description="Disordered" evidence="6">
    <location>
        <begin position="193"/>
        <end position="242"/>
    </location>
</feature>
<dbReference type="PANTHER" id="PTHR23513:SF6">
    <property type="entry name" value="MAJOR FACILITATOR SUPERFAMILY ASSOCIATED DOMAIN-CONTAINING PROTEIN"/>
    <property type="match status" value="1"/>
</dbReference>
<dbReference type="PROSITE" id="PS50850">
    <property type="entry name" value="MFS"/>
    <property type="match status" value="1"/>
</dbReference>
<evidence type="ECO:0000313" key="9">
    <source>
        <dbReference type="EMBL" id="UUY02607.1"/>
    </source>
</evidence>
<dbReference type="EMBL" id="CP088295">
    <property type="protein sequence ID" value="UUY02607.1"/>
    <property type="molecule type" value="Genomic_DNA"/>
</dbReference>
<protein>
    <submittedName>
        <fullName evidence="9">MFS transporter</fullName>
    </submittedName>
</protein>
<feature type="transmembrane region" description="Helical" evidence="7">
    <location>
        <begin position="485"/>
        <end position="505"/>
    </location>
</feature>
<dbReference type="CDD" id="cd06173">
    <property type="entry name" value="MFS_MefA_like"/>
    <property type="match status" value="1"/>
</dbReference>
<evidence type="ECO:0000259" key="8">
    <source>
        <dbReference type="PROSITE" id="PS50850"/>
    </source>
</evidence>
<evidence type="ECO:0000256" key="7">
    <source>
        <dbReference type="SAM" id="Phobius"/>
    </source>
</evidence>
<proteinExistence type="predicted"/>
<dbReference type="PANTHER" id="PTHR23513">
    <property type="entry name" value="INTEGRAL MEMBRANE EFFLUX PROTEIN-RELATED"/>
    <property type="match status" value="1"/>
</dbReference>
<dbReference type="Gene3D" id="3.40.462.20">
    <property type="match status" value="1"/>
</dbReference>
<dbReference type="InterPro" id="IPR020846">
    <property type="entry name" value="MFS_dom"/>
</dbReference>
<keyword evidence="5 7" id="KW-0472">Membrane</keyword>
<accession>A0ABY5PDH2</accession>
<dbReference type="InterPro" id="IPR036259">
    <property type="entry name" value="MFS_trans_sf"/>
</dbReference>
<gene>
    <name evidence="9" type="ORF">LRS13_18210</name>
</gene>
<feature type="domain" description="Major facilitator superfamily (MFS) profile" evidence="8">
    <location>
        <begin position="448"/>
        <end position="650"/>
    </location>
</feature>
<dbReference type="Proteomes" id="UP001058860">
    <property type="component" value="Chromosome"/>
</dbReference>
<keyword evidence="4 7" id="KW-1133">Transmembrane helix</keyword>
<evidence type="ECO:0000256" key="5">
    <source>
        <dbReference type="ARBA" id="ARBA00023136"/>
    </source>
</evidence>
<feature type="transmembrane region" description="Helical" evidence="7">
    <location>
        <begin position="604"/>
        <end position="624"/>
    </location>
</feature>
<evidence type="ECO:0000256" key="3">
    <source>
        <dbReference type="ARBA" id="ARBA00022692"/>
    </source>
</evidence>
<feature type="transmembrane region" description="Helical" evidence="7">
    <location>
        <begin position="280"/>
        <end position="300"/>
    </location>
</feature>
<evidence type="ECO:0000313" key="10">
    <source>
        <dbReference type="Proteomes" id="UP001058860"/>
    </source>
</evidence>
<feature type="transmembrane region" description="Helical" evidence="7">
    <location>
        <begin position="517"/>
        <end position="546"/>
    </location>
</feature>
<name>A0ABY5PDH2_9ACTN</name>
<feature type="transmembrane region" description="Helical" evidence="7">
    <location>
        <begin position="249"/>
        <end position="268"/>
    </location>
</feature>
<evidence type="ECO:0000256" key="4">
    <source>
        <dbReference type="ARBA" id="ARBA00022989"/>
    </source>
</evidence>